<dbReference type="EMBL" id="AFNN01000028">
    <property type="protein sequence ID" value="EGL84524.1"/>
    <property type="molecule type" value="Genomic_DNA"/>
</dbReference>
<dbReference type="PRINTS" id="PR01217">
    <property type="entry name" value="PRICHEXTENSN"/>
</dbReference>
<dbReference type="InterPro" id="IPR008966">
    <property type="entry name" value="Adhesion_dom_sf"/>
</dbReference>
<dbReference type="eggNOG" id="ENOG5033NVW">
    <property type="taxonomic scope" value="Bacteria"/>
</dbReference>
<feature type="signal peptide" evidence="8">
    <location>
        <begin position="1"/>
        <end position="28"/>
    </location>
</feature>
<keyword evidence="3" id="KW-0964">Secreted</keyword>
<feature type="domain" description="Gram-positive cocci surface proteins LPxTG" evidence="9">
    <location>
        <begin position="633"/>
        <end position="665"/>
    </location>
</feature>
<evidence type="ECO:0000256" key="2">
    <source>
        <dbReference type="ARBA" id="ARBA00022512"/>
    </source>
</evidence>
<dbReference type="SUPFAM" id="SSF49401">
    <property type="entry name" value="Bacterial adhesins"/>
    <property type="match status" value="1"/>
</dbReference>
<dbReference type="RefSeq" id="WP_006151232.1">
    <property type="nucleotide sequence ID" value="NZ_AFNN01000028.1"/>
</dbReference>
<evidence type="ECO:0000256" key="7">
    <source>
        <dbReference type="SAM" id="Phobius"/>
    </source>
</evidence>
<evidence type="ECO:0000313" key="10">
    <source>
        <dbReference type="EMBL" id="EGL84524.1"/>
    </source>
</evidence>
<dbReference type="AlphaFoldDB" id="F5W291"/>
<keyword evidence="4 8" id="KW-0732">Signal</keyword>
<feature type="region of interest" description="Disordered" evidence="6">
    <location>
        <begin position="368"/>
        <end position="638"/>
    </location>
</feature>
<evidence type="ECO:0000256" key="3">
    <source>
        <dbReference type="ARBA" id="ARBA00022525"/>
    </source>
</evidence>
<dbReference type="InterPro" id="IPR019931">
    <property type="entry name" value="LPXTG_anchor"/>
</dbReference>
<evidence type="ECO:0000256" key="5">
    <source>
        <dbReference type="ARBA" id="ARBA00023088"/>
    </source>
</evidence>
<protein>
    <submittedName>
        <fullName evidence="10">LPXTG-motif cell wall anchor domain protein</fullName>
    </submittedName>
</protein>
<gene>
    <name evidence="10" type="ORF">HMPREF9967_0850</name>
</gene>
<dbReference type="PROSITE" id="PS50847">
    <property type="entry name" value="GRAM_POS_ANCHORING"/>
    <property type="match status" value="1"/>
</dbReference>
<dbReference type="Proteomes" id="UP000010138">
    <property type="component" value="Unassembled WGS sequence"/>
</dbReference>
<keyword evidence="2" id="KW-0134">Cell wall</keyword>
<evidence type="ECO:0000256" key="8">
    <source>
        <dbReference type="SAM" id="SignalP"/>
    </source>
</evidence>
<keyword evidence="7" id="KW-1133">Transmembrane helix</keyword>
<accession>F5W291</accession>
<keyword evidence="5" id="KW-0572">Peptidoglycan-anchor</keyword>
<comment type="caution">
    <text evidence="10">The sequence shown here is derived from an EMBL/GenBank/DDBJ whole genome shotgun (WGS) entry which is preliminary data.</text>
</comment>
<evidence type="ECO:0000256" key="1">
    <source>
        <dbReference type="ARBA" id="ARBA00004191"/>
    </source>
</evidence>
<feature type="compositionally biased region" description="Low complexity" evidence="6">
    <location>
        <begin position="368"/>
        <end position="619"/>
    </location>
</feature>
<evidence type="ECO:0000313" key="11">
    <source>
        <dbReference type="Proteomes" id="UP000010138"/>
    </source>
</evidence>
<dbReference type="NCBIfam" id="TIGR01167">
    <property type="entry name" value="LPXTG_anchor"/>
    <property type="match status" value="1"/>
</dbReference>
<keyword evidence="7" id="KW-0812">Transmembrane</keyword>
<reference evidence="10 11" key="1">
    <citation type="submission" date="2011-04" db="EMBL/GenBank/DDBJ databases">
        <authorList>
            <person name="Durkin A.S."/>
            <person name="Radune D."/>
            <person name="Hostetler J."/>
            <person name="Torralba M."/>
            <person name="Gillis M."/>
            <person name="Methe B."/>
            <person name="Sutton G."/>
            <person name="Nelson K.E."/>
        </authorList>
    </citation>
    <scope>NUCLEOTIDE SEQUENCE [LARGE SCALE GENOMIC DNA]</scope>
    <source>
        <strain evidence="10 11">SK1076</strain>
    </source>
</reference>
<dbReference type="GO" id="GO:0007155">
    <property type="term" value="P:cell adhesion"/>
    <property type="evidence" value="ECO:0007669"/>
    <property type="project" value="InterPro"/>
</dbReference>
<evidence type="ECO:0000256" key="4">
    <source>
        <dbReference type="ARBA" id="ARBA00022729"/>
    </source>
</evidence>
<dbReference type="InterPro" id="IPR011252">
    <property type="entry name" value="Fibrogen-bd_dom1"/>
</dbReference>
<keyword evidence="7" id="KW-0472">Membrane</keyword>
<organism evidence="10 11">
    <name type="scientific">Streptococcus infantis SK1076</name>
    <dbReference type="NCBI Taxonomy" id="1005705"/>
    <lineage>
        <taxon>Bacteria</taxon>
        <taxon>Bacillati</taxon>
        <taxon>Bacillota</taxon>
        <taxon>Bacilli</taxon>
        <taxon>Lactobacillales</taxon>
        <taxon>Streptococcaceae</taxon>
        <taxon>Streptococcus</taxon>
    </lineage>
</organism>
<proteinExistence type="predicted"/>
<sequence length="665" mass="70358">MKKLFFAVFSAFAALALLISIGAYRTQAKELTSQVKISQLQAEGDKISYHWEIDGGVEVGDTFKISMPEDVSFASKVFSSMKNASGEEIATGQVSEDGKTLTITFVKGGNKGASGNVSFWYKWDKENTTGKDQDRTLKVGSESVIVKRSGTGPVPVLLPIKKYNSGGIDHTTLQHAQKIWGPLGIPDWRDTLTVTDPAKDGFLYWHISVNSAVDKKAPASGIVFTDQMPNLPALDFSRLTSAKGQDVSQYFKGGYYLPASFDLKVNGKTFVVDGKPMSGLGLEPYIEWTARGFKLDLTKISDKFKVESTDEITLSYQTLLQHADQIKSVTNVASLTSDQHKTSVSKENTWVNKAASADAQVFNSDVTTTTTTTTSTTTTTESTTTSTTTTTESTTTSTTTTTESTTTSTTTTTPESTTSTTTTTPESTTSTTTTTPESTTSTTTTTPESTTSTTTTTPESTTSTTTTTPESTTSTTTTTPESTTSTTTTQEPSTTTTTTPESTTSTTTTQEPSTTTTTTPESTTSTTTTTPEEPTSQNSSEEESSSTTTTTPEPTTSTTTTTPEEPTTTESTTTPQTTMPYYPGTEPTTTSTTTPSTTPGSNDSTTPGSNGSTSSTTPGEATTDSTTGDEPGLPNTGERNGLIVSVAGVAMLIVAVGTILHYRKK</sequence>
<name>F5W291_9STRE</name>
<comment type="subcellular location">
    <subcellularLocation>
        <location evidence="1">Secreted</location>
        <location evidence="1">Cell wall</location>
    </subcellularLocation>
</comment>
<feature type="chain" id="PRO_5003334428" evidence="8">
    <location>
        <begin position="29"/>
        <end position="665"/>
    </location>
</feature>
<dbReference type="Gene3D" id="2.60.40.1280">
    <property type="match status" value="1"/>
</dbReference>
<feature type="transmembrane region" description="Helical" evidence="7">
    <location>
        <begin position="642"/>
        <end position="662"/>
    </location>
</feature>
<evidence type="ECO:0000256" key="6">
    <source>
        <dbReference type="SAM" id="MobiDB-lite"/>
    </source>
</evidence>
<evidence type="ECO:0000259" key="9">
    <source>
        <dbReference type="PROSITE" id="PS50847"/>
    </source>
</evidence>